<evidence type="ECO:0000256" key="2">
    <source>
        <dbReference type="SAM" id="MobiDB-lite"/>
    </source>
</evidence>
<dbReference type="GeneID" id="54558705"/>
<evidence type="ECO:0000313" key="6">
    <source>
        <dbReference type="Proteomes" id="UP000799537"/>
    </source>
</evidence>
<protein>
    <recommendedName>
        <fullName evidence="4">Xylanolytic transcriptional activator regulatory domain-containing protein</fullName>
    </recommendedName>
</protein>
<name>A0A6A6CPU0_ZASCE</name>
<dbReference type="OrthoDB" id="103819at2759"/>
<dbReference type="RefSeq" id="XP_033670196.1">
    <property type="nucleotide sequence ID" value="XM_033805433.1"/>
</dbReference>
<dbReference type="PANTHER" id="PTHR46910">
    <property type="entry name" value="TRANSCRIPTION FACTOR PDR1"/>
    <property type="match status" value="1"/>
</dbReference>
<reference evidence="5" key="1">
    <citation type="journal article" date="2020" name="Stud. Mycol.">
        <title>101 Dothideomycetes genomes: a test case for predicting lifestyles and emergence of pathogens.</title>
        <authorList>
            <person name="Haridas S."/>
            <person name="Albert R."/>
            <person name="Binder M."/>
            <person name="Bloem J."/>
            <person name="Labutti K."/>
            <person name="Salamov A."/>
            <person name="Andreopoulos B."/>
            <person name="Baker S."/>
            <person name="Barry K."/>
            <person name="Bills G."/>
            <person name="Bluhm B."/>
            <person name="Cannon C."/>
            <person name="Castanera R."/>
            <person name="Culley D."/>
            <person name="Daum C."/>
            <person name="Ezra D."/>
            <person name="Gonzalez J."/>
            <person name="Henrissat B."/>
            <person name="Kuo A."/>
            <person name="Liang C."/>
            <person name="Lipzen A."/>
            <person name="Lutzoni F."/>
            <person name="Magnuson J."/>
            <person name="Mondo S."/>
            <person name="Nolan M."/>
            <person name="Ohm R."/>
            <person name="Pangilinan J."/>
            <person name="Park H.-J."/>
            <person name="Ramirez L."/>
            <person name="Alfaro M."/>
            <person name="Sun H."/>
            <person name="Tritt A."/>
            <person name="Yoshinaga Y."/>
            <person name="Zwiers L.-H."/>
            <person name="Turgeon B."/>
            <person name="Goodwin S."/>
            <person name="Spatafora J."/>
            <person name="Crous P."/>
            <person name="Grigoriev I."/>
        </authorList>
    </citation>
    <scope>NUCLEOTIDE SEQUENCE</scope>
    <source>
        <strain evidence="5">ATCC 36951</strain>
    </source>
</reference>
<organism evidence="5 6">
    <name type="scientific">Zasmidium cellare ATCC 36951</name>
    <dbReference type="NCBI Taxonomy" id="1080233"/>
    <lineage>
        <taxon>Eukaryota</taxon>
        <taxon>Fungi</taxon>
        <taxon>Dikarya</taxon>
        <taxon>Ascomycota</taxon>
        <taxon>Pezizomycotina</taxon>
        <taxon>Dothideomycetes</taxon>
        <taxon>Dothideomycetidae</taxon>
        <taxon>Mycosphaerellales</taxon>
        <taxon>Mycosphaerellaceae</taxon>
        <taxon>Zasmidium</taxon>
    </lineage>
</organism>
<feature type="compositionally biased region" description="Basic and acidic residues" evidence="2">
    <location>
        <begin position="436"/>
        <end position="451"/>
    </location>
</feature>
<keyword evidence="6" id="KW-1185">Reference proteome</keyword>
<sequence length="510" mass="57040">MGSHPAVTMSTSPDISLDYPELLGLDLPPTDIALKLLNLSKTTQQNFFSKHQIIDETEFTQICTRVYFPTSPYDIFTWIMLNIGLFGLLMGCKKVDCMSTGISESDTDSYMKLCARNIDAATLSLRVLSEASLSACQALAACSSHYMRNGSNDRAWRLTTIAARMSLDLGLHRVPIGSRSAECSKKRVIFYYVYLLDMSFAFSFGMTPNIHDYDVTTERPVFPNDLPGFRGRYMALFLNFAAVEKQMYLQLFSALALKEPKHVRTERAQRIASELIRSHNRLASLHSDTFPDQLYVQESLLSLDVVKYGLLTILLRLVPPPEPDANPLQSCPECVDDARSSLLAIVKGGDDLTKDSKEEARWFLNWTLSFVPPVSFVVIVSQTIMTGNIEDLSLLHRVVSTIESATEESPSMQKLHTACQGLYNMTQQVLAQAGPREGREQQKHQESHDPVHANAWNESSGADWQHLTLTEADWNSVLNEFDFGMAVENSDKLATHFSIATGQHQLHGPS</sequence>
<dbReference type="Proteomes" id="UP000799537">
    <property type="component" value="Unassembled WGS sequence"/>
</dbReference>
<dbReference type="CDD" id="cd12148">
    <property type="entry name" value="fungal_TF_MHR"/>
    <property type="match status" value="1"/>
</dbReference>
<dbReference type="PANTHER" id="PTHR46910:SF5">
    <property type="entry name" value="ZN(II)2CYS6 TRANSCRIPTION FACTOR (EUROFUNG)"/>
    <property type="match status" value="1"/>
</dbReference>
<keyword evidence="3" id="KW-0472">Membrane</keyword>
<proteinExistence type="predicted"/>
<accession>A0A6A6CPU0</accession>
<gene>
    <name evidence="5" type="ORF">M409DRAFT_20533</name>
</gene>
<keyword evidence="3" id="KW-0812">Transmembrane</keyword>
<dbReference type="GO" id="GO:0008270">
    <property type="term" value="F:zinc ion binding"/>
    <property type="evidence" value="ECO:0007669"/>
    <property type="project" value="InterPro"/>
</dbReference>
<feature type="region of interest" description="Disordered" evidence="2">
    <location>
        <begin position="432"/>
        <end position="456"/>
    </location>
</feature>
<dbReference type="GO" id="GO:0003700">
    <property type="term" value="F:DNA-binding transcription factor activity"/>
    <property type="evidence" value="ECO:0007669"/>
    <property type="project" value="InterPro"/>
</dbReference>
<dbReference type="EMBL" id="ML993588">
    <property type="protein sequence ID" value="KAF2169307.1"/>
    <property type="molecule type" value="Genomic_DNA"/>
</dbReference>
<dbReference type="GO" id="GO:0006351">
    <property type="term" value="P:DNA-templated transcription"/>
    <property type="evidence" value="ECO:0007669"/>
    <property type="project" value="InterPro"/>
</dbReference>
<dbReference type="AlphaFoldDB" id="A0A6A6CPU0"/>
<dbReference type="GO" id="GO:0003677">
    <property type="term" value="F:DNA binding"/>
    <property type="evidence" value="ECO:0007669"/>
    <property type="project" value="InterPro"/>
</dbReference>
<dbReference type="SMART" id="SM00906">
    <property type="entry name" value="Fungal_trans"/>
    <property type="match status" value="1"/>
</dbReference>
<feature type="transmembrane region" description="Helical" evidence="3">
    <location>
        <begin position="75"/>
        <end position="92"/>
    </location>
</feature>
<dbReference type="InterPro" id="IPR050987">
    <property type="entry name" value="AtrR-like"/>
</dbReference>
<feature type="transmembrane region" description="Helical" evidence="3">
    <location>
        <begin position="188"/>
        <end position="206"/>
    </location>
</feature>
<evidence type="ECO:0000259" key="4">
    <source>
        <dbReference type="SMART" id="SM00906"/>
    </source>
</evidence>
<evidence type="ECO:0000256" key="3">
    <source>
        <dbReference type="SAM" id="Phobius"/>
    </source>
</evidence>
<evidence type="ECO:0000313" key="5">
    <source>
        <dbReference type="EMBL" id="KAF2169307.1"/>
    </source>
</evidence>
<dbReference type="Pfam" id="PF04082">
    <property type="entry name" value="Fungal_trans"/>
    <property type="match status" value="1"/>
</dbReference>
<keyword evidence="3" id="KW-1133">Transmembrane helix</keyword>
<keyword evidence="1" id="KW-0539">Nucleus</keyword>
<feature type="domain" description="Xylanolytic transcriptional activator regulatory" evidence="4">
    <location>
        <begin position="155"/>
        <end position="226"/>
    </location>
</feature>
<evidence type="ECO:0000256" key="1">
    <source>
        <dbReference type="ARBA" id="ARBA00023242"/>
    </source>
</evidence>
<dbReference type="InterPro" id="IPR007219">
    <property type="entry name" value="XnlR_reg_dom"/>
</dbReference>